<proteinExistence type="predicted"/>
<dbReference type="AlphaFoldDB" id="A0A377JIV8"/>
<accession>A0A377JIV8</accession>
<protein>
    <submittedName>
        <fullName evidence="1">Uncharacterized protein</fullName>
    </submittedName>
</protein>
<gene>
    <name evidence="1" type="ORF">NCTC10672_01656</name>
</gene>
<dbReference type="Proteomes" id="UP000254186">
    <property type="component" value="Unassembled WGS sequence"/>
</dbReference>
<reference evidence="1 2" key="1">
    <citation type="submission" date="2018-06" db="EMBL/GenBank/DDBJ databases">
        <authorList>
            <consortium name="Pathogen Informatics"/>
            <person name="Doyle S."/>
        </authorList>
    </citation>
    <scope>NUCLEOTIDE SEQUENCE [LARGE SCALE GENOMIC DNA]</scope>
    <source>
        <strain evidence="1 2">NCTC10672</strain>
    </source>
</reference>
<dbReference type="RefSeq" id="WP_005708272.1">
    <property type="nucleotide sequence ID" value="NZ_UGHY01000002.1"/>
</dbReference>
<dbReference type="EMBL" id="UGHY01000002">
    <property type="protein sequence ID" value="STP05689.1"/>
    <property type="molecule type" value="Genomic_DNA"/>
</dbReference>
<evidence type="ECO:0000313" key="1">
    <source>
        <dbReference type="EMBL" id="STP05689.1"/>
    </source>
</evidence>
<organism evidence="1 2">
    <name type="scientific">Haemophilus parainfluenzae</name>
    <dbReference type="NCBI Taxonomy" id="729"/>
    <lineage>
        <taxon>Bacteria</taxon>
        <taxon>Pseudomonadati</taxon>
        <taxon>Pseudomonadota</taxon>
        <taxon>Gammaproteobacteria</taxon>
        <taxon>Pasteurellales</taxon>
        <taxon>Pasteurellaceae</taxon>
        <taxon>Haemophilus</taxon>
    </lineage>
</organism>
<name>A0A377JIV8_HAEPA</name>
<evidence type="ECO:0000313" key="2">
    <source>
        <dbReference type="Proteomes" id="UP000254186"/>
    </source>
</evidence>
<sequence>MKLLNRLMSYLLRKQGYKVIDPITQIDLSTPAFMRDPNAVARLKEKGFLQ</sequence>